<proteinExistence type="predicted"/>
<evidence type="ECO:0000313" key="3">
    <source>
        <dbReference type="WBParaSite" id="SSLN_0001803401-mRNA-1"/>
    </source>
</evidence>
<reference evidence="3" key="1">
    <citation type="submission" date="2016-06" db="UniProtKB">
        <authorList>
            <consortium name="WormBaseParasite"/>
        </authorList>
    </citation>
    <scope>IDENTIFICATION</scope>
</reference>
<protein>
    <submittedName>
        <fullName evidence="3">Group II intron reverse transcriptase/maturase</fullName>
    </submittedName>
</protein>
<evidence type="ECO:0000313" key="1">
    <source>
        <dbReference type="EMBL" id="VDM03759.1"/>
    </source>
</evidence>
<gene>
    <name evidence="1" type="ORF">SSLN_LOCUS17373</name>
</gene>
<dbReference type="AlphaFoldDB" id="A0A183TLM5"/>
<dbReference type="EMBL" id="UYSU01042420">
    <property type="protein sequence ID" value="VDM03759.1"/>
    <property type="molecule type" value="Genomic_DNA"/>
</dbReference>
<keyword evidence="2" id="KW-1185">Reference proteome</keyword>
<accession>A0A183TLM5</accession>
<reference evidence="1 2" key="2">
    <citation type="submission" date="2018-11" db="EMBL/GenBank/DDBJ databases">
        <authorList>
            <consortium name="Pathogen Informatics"/>
        </authorList>
    </citation>
    <scope>NUCLEOTIDE SEQUENCE [LARGE SCALE GENOMIC DNA]</scope>
    <source>
        <strain evidence="1 2">NST_G2</strain>
    </source>
</reference>
<dbReference type="Proteomes" id="UP000275846">
    <property type="component" value="Unassembled WGS sequence"/>
</dbReference>
<dbReference type="OrthoDB" id="276744at2759"/>
<dbReference type="WBParaSite" id="SSLN_0001803401-mRNA-1">
    <property type="protein sequence ID" value="SSLN_0001803401-mRNA-1"/>
    <property type="gene ID" value="SSLN_0001803401"/>
</dbReference>
<evidence type="ECO:0000313" key="2">
    <source>
        <dbReference type="Proteomes" id="UP000275846"/>
    </source>
</evidence>
<name>A0A183TLM5_SCHSO</name>
<sequence length="78" mass="8901">MDVNSLSPKADIYGLQQLRGELIKTYRISRDHDCAVELAEFFELAWTQQLGGHPFKLQRQLVPTNVRRIIFSQSVVGA</sequence>
<organism evidence="3">
    <name type="scientific">Schistocephalus solidus</name>
    <name type="common">Tapeworm</name>
    <dbReference type="NCBI Taxonomy" id="70667"/>
    <lineage>
        <taxon>Eukaryota</taxon>
        <taxon>Metazoa</taxon>
        <taxon>Spiralia</taxon>
        <taxon>Lophotrochozoa</taxon>
        <taxon>Platyhelminthes</taxon>
        <taxon>Cestoda</taxon>
        <taxon>Eucestoda</taxon>
        <taxon>Diphyllobothriidea</taxon>
        <taxon>Diphyllobothriidae</taxon>
        <taxon>Schistocephalus</taxon>
    </lineage>
</organism>